<dbReference type="Pfam" id="PF13668">
    <property type="entry name" value="Ferritin_2"/>
    <property type="match status" value="1"/>
</dbReference>
<proteinExistence type="predicted"/>
<protein>
    <submittedName>
        <fullName evidence="2">Uncharacterized protein</fullName>
    </submittedName>
</protein>
<keyword evidence="1" id="KW-1133">Transmembrane helix</keyword>
<dbReference type="InterPro" id="IPR052965">
    <property type="entry name" value="Pigment-catalase-like"/>
</dbReference>
<name>A0ABU6XNM7_9FABA</name>
<dbReference type="EMBL" id="JASCZI010212185">
    <property type="protein sequence ID" value="MED6198654.1"/>
    <property type="molecule type" value="Genomic_DNA"/>
</dbReference>
<organism evidence="2 3">
    <name type="scientific">Stylosanthes scabra</name>
    <dbReference type="NCBI Taxonomy" id="79078"/>
    <lineage>
        <taxon>Eukaryota</taxon>
        <taxon>Viridiplantae</taxon>
        <taxon>Streptophyta</taxon>
        <taxon>Embryophyta</taxon>
        <taxon>Tracheophyta</taxon>
        <taxon>Spermatophyta</taxon>
        <taxon>Magnoliopsida</taxon>
        <taxon>eudicotyledons</taxon>
        <taxon>Gunneridae</taxon>
        <taxon>Pentapetalae</taxon>
        <taxon>rosids</taxon>
        <taxon>fabids</taxon>
        <taxon>Fabales</taxon>
        <taxon>Fabaceae</taxon>
        <taxon>Papilionoideae</taxon>
        <taxon>50 kb inversion clade</taxon>
        <taxon>dalbergioids sensu lato</taxon>
        <taxon>Dalbergieae</taxon>
        <taxon>Pterocarpus clade</taxon>
        <taxon>Stylosanthes</taxon>
    </lineage>
</organism>
<dbReference type="PANTHER" id="PTHR31694">
    <property type="entry name" value="DESICCATION-LIKE PROTEIN"/>
    <property type="match status" value="1"/>
</dbReference>
<comment type="caution">
    <text evidence="2">The sequence shown here is derived from an EMBL/GenBank/DDBJ whole genome shotgun (WGS) entry which is preliminary data.</text>
</comment>
<keyword evidence="1" id="KW-0812">Transmembrane</keyword>
<accession>A0ABU6XNM7</accession>
<dbReference type="Proteomes" id="UP001341840">
    <property type="component" value="Unassembled WGS sequence"/>
</dbReference>
<keyword evidence="3" id="KW-1185">Reference proteome</keyword>
<evidence type="ECO:0000256" key="1">
    <source>
        <dbReference type="SAM" id="Phobius"/>
    </source>
</evidence>
<evidence type="ECO:0000313" key="3">
    <source>
        <dbReference type="Proteomes" id="UP001341840"/>
    </source>
</evidence>
<reference evidence="2 3" key="1">
    <citation type="journal article" date="2023" name="Plants (Basel)">
        <title>Bridging the Gap: Combining Genomics and Transcriptomics Approaches to Understand Stylosanthes scabra, an Orphan Legume from the Brazilian Caatinga.</title>
        <authorList>
            <person name="Ferreira-Neto J.R.C."/>
            <person name="da Silva M.D."/>
            <person name="Binneck E."/>
            <person name="de Melo N.F."/>
            <person name="da Silva R.H."/>
            <person name="de Melo A.L.T.M."/>
            <person name="Pandolfi V."/>
            <person name="Bustamante F.O."/>
            <person name="Brasileiro-Vidal A.C."/>
            <person name="Benko-Iseppon A.M."/>
        </authorList>
    </citation>
    <scope>NUCLEOTIDE SEQUENCE [LARGE SCALE GENOMIC DNA]</scope>
    <source>
        <tissue evidence="2">Leaves</tissue>
    </source>
</reference>
<dbReference type="PANTHER" id="PTHR31694:SF26">
    <property type="entry name" value="OS05G0151100 PROTEIN"/>
    <property type="match status" value="1"/>
</dbReference>
<keyword evidence="1" id="KW-0472">Membrane</keyword>
<sequence length="198" mass="21672">MLLSYSPNVVLVRSVNIITPTEAEIFIFALNIIYLDCEFFLNGALGFGLNVVAPNLVDGGSSPIGVTAANLGPLVKDLMSQIGYNYVGHLRAVKRTVSGGIARPLLNISSATFAELYSWIMPLVEDNLCLHLIPMQKTPTFCLQHIFFLTLVLLLLAGLLGVEAGIDAVIRTLLYERRDEIVTPMSECGRVYKSNLRS</sequence>
<gene>
    <name evidence="2" type="ORF">PIB30_068543</name>
</gene>
<feature type="transmembrane region" description="Helical" evidence="1">
    <location>
        <begin position="146"/>
        <end position="170"/>
    </location>
</feature>
<evidence type="ECO:0000313" key="2">
    <source>
        <dbReference type="EMBL" id="MED6198654.1"/>
    </source>
</evidence>